<evidence type="ECO:0000313" key="2">
    <source>
        <dbReference type="Proteomes" id="UP000269221"/>
    </source>
</evidence>
<protein>
    <submittedName>
        <fullName evidence="1">Uncharacterized protein</fullName>
    </submittedName>
</protein>
<reference evidence="1 2" key="1">
    <citation type="submission" date="2018-07" db="EMBL/GenBank/DDBJ databases">
        <title>A high quality draft genome assembly of the barn swallow (H. rustica rustica).</title>
        <authorList>
            <person name="Formenti G."/>
            <person name="Chiara M."/>
            <person name="Poveda L."/>
            <person name="Francoijs K.-J."/>
            <person name="Bonisoli-Alquati A."/>
            <person name="Canova L."/>
            <person name="Gianfranceschi L."/>
            <person name="Horner D.S."/>
            <person name="Saino N."/>
        </authorList>
    </citation>
    <scope>NUCLEOTIDE SEQUENCE [LARGE SCALE GENOMIC DNA]</scope>
    <source>
        <strain evidence="1">Chelidonia</strain>
        <tissue evidence="1">Blood</tissue>
    </source>
</reference>
<sequence>MVKNMVRRLCSCIPWRSIMDQGSTYLLWRIPCCMWMPKRGCNPYGKPIVEQVLDKPMGPWTEEPTLYQVCWQDLCPHERAQAGAMENPAILEVLHSVGVNHPGAVQGLQPVGMINAREAHEGLSLVGGTPTLE</sequence>
<evidence type="ECO:0000313" key="1">
    <source>
        <dbReference type="EMBL" id="RMC04428.1"/>
    </source>
</evidence>
<dbReference type="Proteomes" id="UP000269221">
    <property type="component" value="Unassembled WGS sequence"/>
</dbReference>
<dbReference type="AlphaFoldDB" id="A0A3M0JU07"/>
<comment type="caution">
    <text evidence="1">The sequence shown here is derived from an EMBL/GenBank/DDBJ whole genome shotgun (WGS) entry which is preliminary data.</text>
</comment>
<accession>A0A3M0JU07</accession>
<gene>
    <name evidence="1" type="ORF">DUI87_18870</name>
</gene>
<name>A0A3M0JU07_HIRRU</name>
<keyword evidence="2" id="KW-1185">Reference proteome</keyword>
<dbReference type="EMBL" id="QRBI01000125">
    <property type="protein sequence ID" value="RMC04428.1"/>
    <property type="molecule type" value="Genomic_DNA"/>
</dbReference>
<organism evidence="1 2">
    <name type="scientific">Hirundo rustica rustica</name>
    <dbReference type="NCBI Taxonomy" id="333673"/>
    <lineage>
        <taxon>Eukaryota</taxon>
        <taxon>Metazoa</taxon>
        <taxon>Chordata</taxon>
        <taxon>Craniata</taxon>
        <taxon>Vertebrata</taxon>
        <taxon>Euteleostomi</taxon>
        <taxon>Archelosauria</taxon>
        <taxon>Archosauria</taxon>
        <taxon>Dinosauria</taxon>
        <taxon>Saurischia</taxon>
        <taxon>Theropoda</taxon>
        <taxon>Coelurosauria</taxon>
        <taxon>Aves</taxon>
        <taxon>Neognathae</taxon>
        <taxon>Neoaves</taxon>
        <taxon>Telluraves</taxon>
        <taxon>Australaves</taxon>
        <taxon>Passeriformes</taxon>
        <taxon>Sylvioidea</taxon>
        <taxon>Hirundinidae</taxon>
        <taxon>Hirundo</taxon>
    </lineage>
</organism>
<proteinExistence type="predicted"/>